<proteinExistence type="inferred from homology"/>
<evidence type="ECO:0000256" key="6">
    <source>
        <dbReference type="ARBA" id="ARBA00022989"/>
    </source>
</evidence>
<feature type="transmembrane region" description="Helical" evidence="9">
    <location>
        <begin position="40"/>
        <end position="62"/>
    </location>
</feature>
<feature type="transmembrane region" description="Helical" evidence="9">
    <location>
        <begin position="143"/>
        <end position="161"/>
    </location>
</feature>
<feature type="transmembrane region" description="Helical" evidence="9">
    <location>
        <begin position="111"/>
        <end position="137"/>
    </location>
</feature>
<keyword evidence="11" id="KW-1185">Reference proteome</keyword>
<evidence type="ECO:0000313" key="11">
    <source>
        <dbReference type="Proteomes" id="UP001501237"/>
    </source>
</evidence>
<reference evidence="11" key="1">
    <citation type="journal article" date="2019" name="Int. J. Syst. Evol. Microbiol.">
        <title>The Global Catalogue of Microorganisms (GCM) 10K type strain sequencing project: providing services to taxonomists for standard genome sequencing and annotation.</title>
        <authorList>
            <consortium name="The Broad Institute Genomics Platform"/>
            <consortium name="The Broad Institute Genome Sequencing Center for Infectious Disease"/>
            <person name="Wu L."/>
            <person name="Ma J."/>
        </authorList>
    </citation>
    <scope>NUCLEOTIDE SEQUENCE [LARGE SCALE GENOMIC DNA]</scope>
    <source>
        <strain evidence="11">JCM 9377</strain>
    </source>
</reference>
<dbReference type="Pfam" id="PF03591">
    <property type="entry name" value="AzlC"/>
    <property type="match status" value="1"/>
</dbReference>
<dbReference type="InterPro" id="IPR011606">
    <property type="entry name" value="Brnchd-chn_aa_trnsp_permease"/>
</dbReference>
<feature type="transmembrane region" description="Helical" evidence="9">
    <location>
        <begin position="12"/>
        <end position="34"/>
    </location>
</feature>
<keyword evidence="4" id="KW-1003">Cell membrane</keyword>
<protein>
    <submittedName>
        <fullName evidence="10">AzlC family ABC transporter permease</fullName>
    </submittedName>
</protein>
<dbReference type="Proteomes" id="UP001501237">
    <property type="component" value="Unassembled WGS sequence"/>
</dbReference>
<dbReference type="PANTHER" id="PTHR34979:SF1">
    <property type="entry name" value="INNER MEMBRANE PROTEIN YGAZ"/>
    <property type="match status" value="1"/>
</dbReference>
<evidence type="ECO:0000256" key="7">
    <source>
        <dbReference type="ARBA" id="ARBA00023136"/>
    </source>
</evidence>
<evidence type="ECO:0000256" key="3">
    <source>
        <dbReference type="ARBA" id="ARBA00022448"/>
    </source>
</evidence>
<comment type="subcellular location">
    <subcellularLocation>
        <location evidence="1">Cell membrane</location>
        <topology evidence="1">Multi-pass membrane protein</topology>
    </subcellularLocation>
</comment>
<dbReference type="EMBL" id="BAAAUV010000017">
    <property type="protein sequence ID" value="GAA3227901.1"/>
    <property type="molecule type" value="Genomic_DNA"/>
</dbReference>
<evidence type="ECO:0000256" key="1">
    <source>
        <dbReference type="ARBA" id="ARBA00004651"/>
    </source>
</evidence>
<feature type="region of interest" description="Disordered" evidence="8">
    <location>
        <begin position="208"/>
        <end position="230"/>
    </location>
</feature>
<name>A0ABP6QK42_9ACTN</name>
<evidence type="ECO:0000256" key="2">
    <source>
        <dbReference type="ARBA" id="ARBA00010735"/>
    </source>
</evidence>
<comment type="caution">
    <text evidence="10">The sequence shown here is derived from an EMBL/GenBank/DDBJ whole genome shotgun (WGS) entry which is preliminary data.</text>
</comment>
<organism evidence="10 11">
    <name type="scientific">Actinocorallia longicatena</name>
    <dbReference type="NCBI Taxonomy" id="111803"/>
    <lineage>
        <taxon>Bacteria</taxon>
        <taxon>Bacillati</taxon>
        <taxon>Actinomycetota</taxon>
        <taxon>Actinomycetes</taxon>
        <taxon>Streptosporangiales</taxon>
        <taxon>Thermomonosporaceae</taxon>
        <taxon>Actinocorallia</taxon>
    </lineage>
</organism>
<dbReference type="PANTHER" id="PTHR34979">
    <property type="entry name" value="INNER MEMBRANE PROTEIN YGAZ"/>
    <property type="match status" value="1"/>
</dbReference>
<evidence type="ECO:0000256" key="9">
    <source>
        <dbReference type="SAM" id="Phobius"/>
    </source>
</evidence>
<accession>A0ABP6QK42</accession>
<comment type="similarity">
    <text evidence="2">Belongs to the AzlC family.</text>
</comment>
<sequence length="230" mass="23652">MCAADAIVGMSFGAICVSGGLDWWVPVLMSLAVFAGGAQFAAVGVVLGGGGAVAAVVAGLVLNARLLPFGFAIADVLRGPWWQRLAGAHLLTDEGVAFVLQQEDPKARRSVYWLCGIALFTVWNVSVVAGAVAGQAIGDTGALGLDAMFPAVLLALVLPSLKDGTTRNAAVCGAVVAVAAAPFLPAGLPVLLSLLGLLPVARTLLRKETREEPRRETPAKTLEENNEKVS</sequence>
<evidence type="ECO:0000256" key="5">
    <source>
        <dbReference type="ARBA" id="ARBA00022692"/>
    </source>
</evidence>
<evidence type="ECO:0000256" key="8">
    <source>
        <dbReference type="SAM" id="MobiDB-lite"/>
    </source>
</evidence>
<evidence type="ECO:0000313" key="10">
    <source>
        <dbReference type="EMBL" id="GAA3227901.1"/>
    </source>
</evidence>
<keyword evidence="6 9" id="KW-1133">Transmembrane helix</keyword>
<keyword evidence="5 9" id="KW-0812">Transmembrane</keyword>
<gene>
    <name evidence="10" type="ORF">GCM10010468_56990</name>
</gene>
<keyword evidence="3" id="KW-0813">Transport</keyword>
<evidence type="ECO:0000256" key="4">
    <source>
        <dbReference type="ARBA" id="ARBA00022475"/>
    </source>
</evidence>
<keyword evidence="7 9" id="KW-0472">Membrane</keyword>